<protein>
    <submittedName>
        <fullName evidence="2">Uncharacterized protein</fullName>
    </submittedName>
</protein>
<sequence>MCHRESVNFEAVAESQRTHSEIEKSEESLLLFNGSISFEIPIKILRLANKLNAWKIQITFARNL</sequence>
<dbReference type="Proteomes" id="UP000887565">
    <property type="component" value="Unplaced"/>
</dbReference>
<keyword evidence="1" id="KW-1185">Reference proteome</keyword>
<evidence type="ECO:0000313" key="2">
    <source>
        <dbReference type="WBParaSite" id="nRc.2.0.1.t46353-RA"/>
    </source>
</evidence>
<organism evidence="1 2">
    <name type="scientific">Romanomermis culicivorax</name>
    <name type="common">Nematode worm</name>
    <dbReference type="NCBI Taxonomy" id="13658"/>
    <lineage>
        <taxon>Eukaryota</taxon>
        <taxon>Metazoa</taxon>
        <taxon>Ecdysozoa</taxon>
        <taxon>Nematoda</taxon>
        <taxon>Enoplea</taxon>
        <taxon>Dorylaimia</taxon>
        <taxon>Mermithida</taxon>
        <taxon>Mermithoidea</taxon>
        <taxon>Mermithidae</taxon>
        <taxon>Romanomermis</taxon>
    </lineage>
</organism>
<name>A0A915L799_ROMCU</name>
<reference evidence="2" key="1">
    <citation type="submission" date="2022-11" db="UniProtKB">
        <authorList>
            <consortium name="WormBaseParasite"/>
        </authorList>
    </citation>
    <scope>IDENTIFICATION</scope>
</reference>
<dbReference type="AlphaFoldDB" id="A0A915L799"/>
<accession>A0A915L799</accession>
<dbReference type="WBParaSite" id="nRc.2.0.1.t46353-RA">
    <property type="protein sequence ID" value="nRc.2.0.1.t46353-RA"/>
    <property type="gene ID" value="nRc.2.0.1.g46353"/>
</dbReference>
<proteinExistence type="predicted"/>
<evidence type="ECO:0000313" key="1">
    <source>
        <dbReference type="Proteomes" id="UP000887565"/>
    </source>
</evidence>